<reference evidence="2" key="2">
    <citation type="submission" date="2020-09" db="EMBL/GenBank/DDBJ databases">
        <authorList>
            <person name="Sun Q."/>
            <person name="Sedlacek I."/>
        </authorList>
    </citation>
    <scope>NUCLEOTIDE SEQUENCE</scope>
    <source>
        <strain evidence="2">CCM 7897</strain>
    </source>
</reference>
<reference evidence="2" key="1">
    <citation type="journal article" date="2014" name="Int. J. Syst. Evol. Microbiol.">
        <title>Complete genome sequence of Corynebacterium casei LMG S-19264T (=DSM 44701T), isolated from a smear-ripened cheese.</title>
        <authorList>
            <consortium name="US DOE Joint Genome Institute (JGI-PGF)"/>
            <person name="Walter F."/>
            <person name="Albersmeier A."/>
            <person name="Kalinowski J."/>
            <person name="Ruckert C."/>
        </authorList>
    </citation>
    <scope>NUCLEOTIDE SEQUENCE</scope>
    <source>
        <strain evidence="2">CCM 7897</strain>
    </source>
</reference>
<sequence>MPISQPTQVPSTAPAAILANDNTPWTAELRAASAAVAAPIRKRIAAAQTAEKQRVAASARRVHSPANDNDPVGRHEWSCRDRLAARKLMRHPEDKDAALRALCRLQGDLDAMSTGSSDWAVAATLPS</sequence>
<evidence type="ECO:0000256" key="1">
    <source>
        <dbReference type="SAM" id="MobiDB-lite"/>
    </source>
</evidence>
<gene>
    <name evidence="2" type="ORF">GCM10007301_28110</name>
</gene>
<protein>
    <submittedName>
        <fullName evidence="2">Uncharacterized protein</fullName>
    </submittedName>
</protein>
<organism evidence="2 3">
    <name type="scientific">Azorhizobium oxalatiphilum</name>
    <dbReference type="NCBI Taxonomy" id="980631"/>
    <lineage>
        <taxon>Bacteria</taxon>
        <taxon>Pseudomonadati</taxon>
        <taxon>Pseudomonadota</taxon>
        <taxon>Alphaproteobacteria</taxon>
        <taxon>Hyphomicrobiales</taxon>
        <taxon>Xanthobacteraceae</taxon>
        <taxon>Azorhizobium</taxon>
    </lineage>
</organism>
<name>A0A917FD61_9HYPH</name>
<comment type="caution">
    <text evidence="2">The sequence shown here is derived from an EMBL/GenBank/DDBJ whole genome shotgun (WGS) entry which is preliminary data.</text>
</comment>
<feature type="region of interest" description="Disordered" evidence="1">
    <location>
        <begin position="55"/>
        <end position="75"/>
    </location>
</feature>
<evidence type="ECO:0000313" key="3">
    <source>
        <dbReference type="Proteomes" id="UP000606044"/>
    </source>
</evidence>
<keyword evidence="3" id="KW-1185">Reference proteome</keyword>
<accession>A0A917FD61</accession>
<dbReference type="Proteomes" id="UP000606044">
    <property type="component" value="Unassembled WGS sequence"/>
</dbReference>
<dbReference type="EMBL" id="BMCT01000003">
    <property type="protein sequence ID" value="GGF66837.1"/>
    <property type="molecule type" value="Genomic_DNA"/>
</dbReference>
<dbReference type="AlphaFoldDB" id="A0A917FD61"/>
<proteinExistence type="predicted"/>
<evidence type="ECO:0000313" key="2">
    <source>
        <dbReference type="EMBL" id="GGF66837.1"/>
    </source>
</evidence>